<name>A0A9W5MZD8_NEISU</name>
<gene>
    <name evidence="1" type="ORF">NEISUBOT_04399</name>
</gene>
<reference evidence="1 2" key="1">
    <citation type="submission" date="2010-01" db="EMBL/GenBank/DDBJ databases">
        <authorList>
            <person name="Weinstock G."/>
            <person name="Sodergren E."/>
            <person name="Clifton S."/>
            <person name="Fulton L."/>
            <person name="Fulton B."/>
            <person name="Courtney L."/>
            <person name="Fronick C."/>
            <person name="Harrison M."/>
            <person name="Strong C."/>
            <person name="Farmer C."/>
            <person name="Delahaunty K."/>
            <person name="Markovic C."/>
            <person name="Hall O."/>
            <person name="Minx P."/>
            <person name="Tomlinson C."/>
            <person name="Mitreva M."/>
            <person name="Nelson J."/>
            <person name="Hou S."/>
            <person name="Wollam A."/>
            <person name="Pepin K.H."/>
            <person name="Johnson M."/>
            <person name="Bhonagiri V."/>
            <person name="Nash W.E."/>
            <person name="Warren W."/>
            <person name="Chinwalla A."/>
            <person name="Mardis E.R."/>
            <person name="Wilson R.K."/>
        </authorList>
    </citation>
    <scope>NUCLEOTIDE SEQUENCE [LARGE SCALE GENOMIC DNA]</scope>
    <source>
        <strain evidence="1 2">NJ9703</strain>
    </source>
</reference>
<comment type="caution">
    <text evidence="1">The sequence shown here is derived from an EMBL/GenBank/DDBJ whole genome shotgun (WGS) entry which is preliminary data.</text>
</comment>
<protein>
    <submittedName>
        <fullName evidence="1">Uncharacterized protein</fullName>
    </submittedName>
</protein>
<proteinExistence type="predicted"/>
<sequence length="57" mass="6007">MLKPIATQHHDIAHVQPPSGGCVLKRSVLAVSAITIAAPAAFGRLCVETLPPYLMSK</sequence>
<dbReference type="AlphaFoldDB" id="A0A9W5MZD8"/>
<evidence type="ECO:0000313" key="1">
    <source>
        <dbReference type="EMBL" id="EFC52297.1"/>
    </source>
</evidence>
<dbReference type="Proteomes" id="UP000004621">
    <property type="component" value="Unassembled WGS sequence"/>
</dbReference>
<organism evidence="1 2">
    <name type="scientific">Neisseria subflava NJ9703</name>
    <dbReference type="NCBI Taxonomy" id="546268"/>
    <lineage>
        <taxon>Bacteria</taxon>
        <taxon>Pseudomonadati</taxon>
        <taxon>Pseudomonadota</taxon>
        <taxon>Betaproteobacteria</taxon>
        <taxon>Neisseriales</taxon>
        <taxon>Neisseriaceae</taxon>
        <taxon>Neisseria</taxon>
    </lineage>
</organism>
<dbReference type="EMBL" id="ACEO02000005">
    <property type="protein sequence ID" value="EFC52297.1"/>
    <property type="molecule type" value="Genomic_DNA"/>
</dbReference>
<evidence type="ECO:0000313" key="2">
    <source>
        <dbReference type="Proteomes" id="UP000004621"/>
    </source>
</evidence>
<accession>A0A9W5MZD8</accession>